<gene>
    <name evidence="1" type="ORF">QWZ14_27035</name>
</gene>
<dbReference type="InterPro" id="IPR016181">
    <property type="entry name" value="Acyl_CoA_acyltransferase"/>
</dbReference>
<keyword evidence="2" id="KW-1185">Reference proteome</keyword>
<organism evidence="1 2">
    <name type="scientific">Paeniroseomonas aquatica</name>
    <dbReference type="NCBI Taxonomy" id="373043"/>
    <lineage>
        <taxon>Bacteria</taxon>
        <taxon>Pseudomonadati</taxon>
        <taxon>Pseudomonadota</taxon>
        <taxon>Alphaproteobacteria</taxon>
        <taxon>Acetobacterales</taxon>
        <taxon>Acetobacteraceae</taxon>
        <taxon>Paeniroseomonas</taxon>
    </lineage>
</organism>
<dbReference type="Proteomes" id="UP001529369">
    <property type="component" value="Unassembled WGS sequence"/>
</dbReference>
<protein>
    <recommendedName>
        <fullName evidence="3">GNAT family N-acetyltransferase</fullName>
    </recommendedName>
</protein>
<dbReference type="Gene3D" id="3.40.630.30">
    <property type="match status" value="1"/>
</dbReference>
<dbReference type="SUPFAM" id="SSF55729">
    <property type="entry name" value="Acyl-CoA N-acyltransferases (Nat)"/>
    <property type="match status" value="1"/>
</dbReference>
<dbReference type="EMBL" id="JAUFPN010000202">
    <property type="protein sequence ID" value="MDN3568052.1"/>
    <property type="molecule type" value="Genomic_DNA"/>
</dbReference>
<accession>A0ABT8AE00</accession>
<proteinExistence type="predicted"/>
<sequence>MGDIGTFARLGRTQRGTGSRLFAATLRLAAARGLAAINATIRADNAGGPAFYGRLGFTEHARRRAVPLRDGTRIDRISKRFALRRSG</sequence>
<comment type="caution">
    <text evidence="1">The sequence shown here is derived from an EMBL/GenBank/DDBJ whole genome shotgun (WGS) entry which is preliminary data.</text>
</comment>
<dbReference type="RefSeq" id="WP_290320150.1">
    <property type="nucleotide sequence ID" value="NZ_JAUFPN010000202.1"/>
</dbReference>
<evidence type="ECO:0000313" key="2">
    <source>
        <dbReference type="Proteomes" id="UP001529369"/>
    </source>
</evidence>
<name>A0ABT8AE00_9PROT</name>
<evidence type="ECO:0008006" key="3">
    <source>
        <dbReference type="Google" id="ProtNLM"/>
    </source>
</evidence>
<evidence type="ECO:0000313" key="1">
    <source>
        <dbReference type="EMBL" id="MDN3568052.1"/>
    </source>
</evidence>
<reference evidence="2" key="1">
    <citation type="journal article" date="2019" name="Int. J. Syst. Evol. Microbiol.">
        <title>The Global Catalogue of Microorganisms (GCM) 10K type strain sequencing project: providing services to taxonomists for standard genome sequencing and annotation.</title>
        <authorList>
            <consortium name="The Broad Institute Genomics Platform"/>
            <consortium name="The Broad Institute Genome Sequencing Center for Infectious Disease"/>
            <person name="Wu L."/>
            <person name="Ma J."/>
        </authorList>
    </citation>
    <scope>NUCLEOTIDE SEQUENCE [LARGE SCALE GENOMIC DNA]</scope>
    <source>
        <strain evidence="2">CECT 7131</strain>
    </source>
</reference>